<feature type="region of interest" description="Disordered" evidence="1">
    <location>
        <begin position="288"/>
        <end position="318"/>
    </location>
</feature>
<gene>
    <name evidence="2" type="primary">XXYLT1</name>
</gene>
<dbReference type="Proteomes" id="UP000694406">
    <property type="component" value="Unplaced"/>
</dbReference>
<reference evidence="2" key="1">
    <citation type="submission" date="2025-08" db="UniProtKB">
        <authorList>
            <consortium name="Ensembl"/>
        </authorList>
    </citation>
    <scope>IDENTIFICATION</scope>
</reference>
<proteinExistence type="predicted"/>
<dbReference type="GO" id="GO:0016266">
    <property type="term" value="P:protein O-linked glycosylation via N-acetyl-galactosamine"/>
    <property type="evidence" value="ECO:0007669"/>
    <property type="project" value="TreeGrafter"/>
</dbReference>
<name>A0A8C5SR95_LATLA</name>
<dbReference type="GO" id="GO:0005789">
    <property type="term" value="C:endoplasmic reticulum membrane"/>
    <property type="evidence" value="ECO:0007669"/>
    <property type="project" value="TreeGrafter"/>
</dbReference>
<dbReference type="InterPro" id="IPR042465">
    <property type="entry name" value="XXLT1"/>
</dbReference>
<feature type="region of interest" description="Disordered" evidence="1">
    <location>
        <begin position="209"/>
        <end position="228"/>
    </location>
</feature>
<dbReference type="GO" id="GO:0140560">
    <property type="term" value="F:xylosyl alpha-1,3-xylosyltransferase activity"/>
    <property type="evidence" value="ECO:0007669"/>
    <property type="project" value="TreeGrafter"/>
</dbReference>
<feature type="region of interest" description="Disordered" evidence="1">
    <location>
        <begin position="163"/>
        <end position="187"/>
    </location>
</feature>
<feature type="region of interest" description="Disordered" evidence="1">
    <location>
        <begin position="1"/>
        <end position="74"/>
    </location>
</feature>
<dbReference type="PANTHER" id="PTHR46612">
    <property type="entry name" value="XYLOSIDE XYLOSYLTRANSFERASE 1"/>
    <property type="match status" value="1"/>
</dbReference>
<dbReference type="SUPFAM" id="SSF53448">
    <property type="entry name" value="Nucleotide-diphospho-sugar transferases"/>
    <property type="match status" value="1"/>
</dbReference>
<dbReference type="InterPro" id="IPR029044">
    <property type="entry name" value="Nucleotide-diphossugar_trans"/>
</dbReference>
<protein>
    <submittedName>
        <fullName evidence="2">Xyloside xylosyltransferase 1</fullName>
    </submittedName>
</protein>
<reference evidence="2" key="2">
    <citation type="submission" date="2025-09" db="UniProtKB">
        <authorList>
            <consortium name="Ensembl"/>
        </authorList>
    </citation>
    <scope>IDENTIFICATION</scope>
</reference>
<evidence type="ECO:0000256" key="1">
    <source>
        <dbReference type="SAM" id="MobiDB-lite"/>
    </source>
</evidence>
<keyword evidence="3" id="KW-1185">Reference proteome</keyword>
<feature type="compositionally biased region" description="Low complexity" evidence="1">
    <location>
        <begin position="209"/>
        <end position="225"/>
    </location>
</feature>
<accession>A0A8C5SR95</accession>
<feature type="region of interest" description="Disordered" evidence="1">
    <location>
        <begin position="90"/>
        <end position="132"/>
    </location>
</feature>
<dbReference type="PANTHER" id="PTHR46612:SF1">
    <property type="entry name" value="XYLOSIDE XYLOSYLTRANSFERASE 1"/>
    <property type="match status" value="1"/>
</dbReference>
<evidence type="ECO:0000313" key="2">
    <source>
        <dbReference type="Ensembl" id="ENSLLTP00000022254.1"/>
    </source>
</evidence>
<feature type="compositionally biased region" description="Pro residues" evidence="1">
    <location>
        <begin position="291"/>
        <end position="311"/>
    </location>
</feature>
<organism evidence="2 3">
    <name type="scientific">Laticauda laticaudata</name>
    <name type="common">Blue-ringed sea krait</name>
    <name type="synonym">Blue-lipped sea krait</name>
    <dbReference type="NCBI Taxonomy" id="8630"/>
    <lineage>
        <taxon>Eukaryota</taxon>
        <taxon>Metazoa</taxon>
        <taxon>Chordata</taxon>
        <taxon>Craniata</taxon>
        <taxon>Vertebrata</taxon>
        <taxon>Euteleostomi</taxon>
        <taxon>Lepidosauria</taxon>
        <taxon>Squamata</taxon>
        <taxon>Bifurcata</taxon>
        <taxon>Unidentata</taxon>
        <taxon>Episquamata</taxon>
        <taxon>Toxicofera</taxon>
        <taxon>Serpentes</taxon>
        <taxon>Colubroidea</taxon>
        <taxon>Elapidae</taxon>
        <taxon>Laticaudinae</taxon>
        <taxon>Laticauda</taxon>
    </lineage>
</organism>
<sequence length="625" mass="68236">MELGGGDWEAAERGSLPQGPPGNPDSGGPPRTPLQQRSQHLPALRDGSFQRPTATRARESQSWPLPGWEGGSVLRPGWPLAFGTRFPTRRPAEQAVRPGGGSGAPGAWMGAASGKGGVGRSPPHSPGPPNPLLGPPSAAWAWPCPGAFHGWWSSLQPTAPFPKAVPGLGEAPGRRRCPSRGPGRGWRWAARHRGAPRFAGLGLPSASACRAASGAAPGPSPRGAGPPWGRGFGRPWRVVRRCCAPSPALWRRRRRRWRWPARSTTRAPAPLGPARRRLACALYYAGSGPARPGPPPPGPPRPPSASPPGPAPESKAKAGEEELLLRAEAAELHVLAVLARAERNEALRAKAAAALRSLVRFGKLGPREALALHLLCDGPSRSAARQLLQQALRPAAFKYKVVFHDLEALAQKLQPTLEAMQKLFSAGAGSYYGDSLFFLSVAMHHLMPREVSRVIQVDLDVEYRVNIRELFQEFDNFPEGAVIGIAQEMQPVYRHIFWQYRQEHPGTKVGEPPPDGLPGFNSGVLLLDLDAMRQSELYNRLLEPAVVQQLASKFHFKGHLGDQDFFTLVGMEHPELFHVLDCTWNRQLCTWWRDHGYSDVFERYFRCNGHVRIYHGNCNTPIPAE</sequence>
<dbReference type="Ensembl" id="ENSLLTT00000023079.1">
    <property type="protein sequence ID" value="ENSLLTP00000022254.1"/>
    <property type="gene ID" value="ENSLLTG00000016571.1"/>
</dbReference>
<feature type="compositionally biased region" description="Pro residues" evidence="1">
    <location>
        <begin position="123"/>
        <end position="132"/>
    </location>
</feature>
<dbReference type="GeneTree" id="ENSGT00940000158154"/>
<dbReference type="Gene3D" id="3.90.550.10">
    <property type="entry name" value="Spore Coat Polysaccharide Biosynthesis Protein SpsA, Chain A"/>
    <property type="match status" value="1"/>
</dbReference>
<dbReference type="AlphaFoldDB" id="A0A8C5SR95"/>
<evidence type="ECO:0000313" key="3">
    <source>
        <dbReference type="Proteomes" id="UP000694406"/>
    </source>
</evidence>